<feature type="domain" description="RNase H type-1" evidence="1">
    <location>
        <begin position="81"/>
        <end position="157"/>
    </location>
</feature>
<dbReference type="PANTHER" id="PTHR47074">
    <property type="entry name" value="BNAC02G40300D PROTEIN"/>
    <property type="match status" value="1"/>
</dbReference>
<comment type="caution">
    <text evidence="2">The sequence shown here is derived from an EMBL/GenBank/DDBJ whole genome shotgun (WGS) entry which is preliminary data.</text>
</comment>
<dbReference type="InterPro" id="IPR044730">
    <property type="entry name" value="RNase_H-like_dom_plant"/>
</dbReference>
<organism evidence="2 3">
    <name type="scientific">Lolium multiflorum</name>
    <name type="common">Italian ryegrass</name>
    <name type="synonym">Lolium perenne subsp. multiflorum</name>
    <dbReference type="NCBI Taxonomy" id="4521"/>
    <lineage>
        <taxon>Eukaryota</taxon>
        <taxon>Viridiplantae</taxon>
        <taxon>Streptophyta</taxon>
        <taxon>Embryophyta</taxon>
        <taxon>Tracheophyta</taxon>
        <taxon>Spermatophyta</taxon>
        <taxon>Magnoliopsida</taxon>
        <taxon>Liliopsida</taxon>
        <taxon>Poales</taxon>
        <taxon>Poaceae</taxon>
        <taxon>BOP clade</taxon>
        <taxon>Pooideae</taxon>
        <taxon>Poodae</taxon>
        <taxon>Poeae</taxon>
        <taxon>Poeae Chloroplast Group 2 (Poeae type)</taxon>
        <taxon>Loliodinae</taxon>
        <taxon>Loliinae</taxon>
        <taxon>Lolium</taxon>
    </lineage>
</organism>
<dbReference type="InterPro" id="IPR002156">
    <property type="entry name" value="RNaseH_domain"/>
</dbReference>
<dbReference type="Proteomes" id="UP001231189">
    <property type="component" value="Unassembled WGS sequence"/>
</dbReference>
<protein>
    <recommendedName>
        <fullName evidence="1">RNase H type-1 domain-containing protein</fullName>
    </recommendedName>
</protein>
<proteinExistence type="predicted"/>
<dbReference type="PANTHER" id="PTHR47074:SF73">
    <property type="entry name" value="OS04G0448401 PROTEIN"/>
    <property type="match status" value="1"/>
</dbReference>
<dbReference type="InterPro" id="IPR052929">
    <property type="entry name" value="RNase_H-like_EbsB-rel"/>
</dbReference>
<keyword evidence="3" id="KW-1185">Reference proteome</keyword>
<evidence type="ECO:0000313" key="2">
    <source>
        <dbReference type="EMBL" id="KAK1648736.1"/>
    </source>
</evidence>
<reference evidence="2" key="1">
    <citation type="submission" date="2023-07" db="EMBL/GenBank/DDBJ databases">
        <title>A chromosome-level genome assembly of Lolium multiflorum.</title>
        <authorList>
            <person name="Chen Y."/>
            <person name="Copetti D."/>
            <person name="Kolliker R."/>
            <person name="Studer B."/>
        </authorList>
    </citation>
    <scope>NUCLEOTIDE SEQUENCE</scope>
    <source>
        <strain evidence="2">02402/16</strain>
        <tissue evidence="2">Leaf</tissue>
    </source>
</reference>
<accession>A0AAD8W9V3</accession>
<gene>
    <name evidence="2" type="ORF">QYE76_066541</name>
</gene>
<dbReference type="GO" id="GO:0003676">
    <property type="term" value="F:nucleic acid binding"/>
    <property type="evidence" value="ECO:0007669"/>
    <property type="project" value="InterPro"/>
</dbReference>
<sequence length="389" mass="42632">MIKSLSQTEVTQVVVTMWALWHAKRKIIHEGLFQSPLSTHCFIQRFIADLEVLAPAPSSTSERGPVAPRWIPPPSGVAKVNVDAVVSKNSSIAVIVAVAWSTAGEFLGASSIVLKGLSNPETLEALACREGLSVAADLLLQRVRVAIDCQNVIRSIARAGRGPYDRIGPPTVVVFVCLYSDIGIDDLHRACVPASAAVLAPASTGCLGLNSRLSRPLAGSYAFLGRLPRPCPSVLLLRHRPRHHRQRRHWIRSVCRPHHGAYNTDVGLINRSRACPRARAYHRSSIGLPRHCPFGLQRRRLWSMLPAFDAPSEACTLLVASRRCSDLRLAAMLVPRVVTLPHGRPCTPTSHATLAPPPLAQVATVRTWSSSRYQDLPRLLRVPPPHHHR</sequence>
<dbReference type="GO" id="GO:0004523">
    <property type="term" value="F:RNA-DNA hybrid ribonuclease activity"/>
    <property type="evidence" value="ECO:0007669"/>
    <property type="project" value="InterPro"/>
</dbReference>
<name>A0AAD8W9V3_LOLMU</name>
<dbReference type="AlphaFoldDB" id="A0AAD8W9V3"/>
<dbReference type="EMBL" id="JAUUTY010000004">
    <property type="protein sequence ID" value="KAK1648736.1"/>
    <property type="molecule type" value="Genomic_DNA"/>
</dbReference>
<dbReference type="Pfam" id="PF13456">
    <property type="entry name" value="RVT_3"/>
    <property type="match status" value="1"/>
</dbReference>
<evidence type="ECO:0000259" key="1">
    <source>
        <dbReference type="Pfam" id="PF13456"/>
    </source>
</evidence>
<dbReference type="CDD" id="cd06222">
    <property type="entry name" value="RNase_H_like"/>
    <property type="match status" value="1"/>
</dbReference>
<evidence type="ECO:0000313" key="3">
    <source>
        <dbReference type="Proteomes" id="UP001231189"/>
    </source>
</evidence>